<dbReference type="AlphaFoldDB" id="A0A0C9TBP3"/>
<dbReference type="Proteomes" id="UP000053647">
    <property type="component" value="Unassembled WGS sequence"/>
</dbReference>
<keyword evidence="4" id="KW-1185">Reference proteome</keyword>
<reference evidence="4" key="2">
    <citation type="submission" date="2015-01" db="EMBL/GenBank/DDBJ databases">
        <title>Evolutionary Origins and Diversification of the Mycorrhizal Mutualists.</title>
        <authorList>
            <consortium name="DOE Joint Genome Institute"/>
            <consortium name="Mycorrhizal Genomics Consortium"/>
            <person name="Kohler A."/>
            <person name="Kuo A."/>
            <person name="Nagy L.G."/>
            <person name="Floudas D."/>
            <person name="Copeland A."/>
            <person name="Barry K.W."/>
            <person name="Cichocki N."/>
            <person name="Veneault-Fourrey C."/>
            <person name="LaButti K."/>
            <person name="Lindquist E.A."/>
            <person name="Lipzen A."/>
            <person name="Lundell T."/>
            <person name="Morin E."/>
            <person name="Murat C."/>
            <person name="Riley R."/>
            <person name="Ohm R."/>
            <person name="Sun H."/>
            <person name="Tunlid A."/>
            <person name="Henrissat B."/>
            <person name="Grigoriev I.V."/>
            <person name="Hibbett D.S."/>
            <person name="Martin F."/>
        </authorList>
    </citation>
    <scope>NUCLEOTIDE SEQUENCE [LARGE SCALE GENOMIC DNA]</scope>
    <source>
        <strain evidence="4">ATCC 200175</strain>
    </source>
</reference>
<dbReference type="EMBL" id="KN821026">
    <property type="protein sequence ID" value="KIJ05369.1"/>
    <property type="molecule type" value="Genomic_DNA"/>
</dbReference>
<evidence type="ECO:0000313" key="3">
    <source>
        <dbReference type="EMBL" id="KIJ05617.1"/>
    </source>
</evidence>
<dbReference type="OrthoDB" id="4590138at2759"/>
<name>A0A0C9TBP3_PAXIN</name>
<gene>
    <name evidence="3" type="ORF">PAXINDRAFT_24178</name>
    <name evidence="2" type="ORF">PAXINDRAFT_58521</name>
</gene>
<reference evidence="3 4" key="1">
    <citation type="submission" date="2014-06" db="EMBL/GenBank/DDBJ databases">
        <authorList>
            <consortium name="DOE Joint Genome Institute"/>
            <person name="Kuo A."/>
            <person name="Kohler A."/>
            <person name="Nagy L.G."/>
            <person name="Floudas D."/>
            <person name="Copeland A."/>
            <person name="Barry K.W."/>
            <person name="Cichocki N."/>
            <person name="Veneault-Fourrey C."/>
            <person name="LaButti K."/>
            <person name="Lindquist E.A."/>
            <person name="Lipzen A."/>
            <person name="Lundell T."/>
            <person name="Morin E."/>
            <person name="Murat C."/>
            <person name="Sun H."/>
            <person name="Tunlid A."/>
            <person name="Henrissat B."/>
            <person name="Grigoriev I.V."/>
            <person name="Hibbett D.S."/>
            <person name="Martin F."/>
            <person name="Nordberg H.P."/>
            <person name="Cantor M.N."/>
            <person name="Hua S.X."/>
        </authorList>
    </citation>
    <scope>NUCLEOTIDE SEQUENCE [LARGE SCALE GENOMIC DNA]</scope>
    <source>
        <strain evidence="3 4">ATCC 200175</strain>
    </source>
</reference>
<feature type="non-terminal residue" evidence="3">
    <location>
        <position position="71"/>
    </location>
</feature>
<evidence type="ECO:0000256" key="1">
    <source>
        <dbReference type="SAM" id="MobiDB-lite"/>
    </source>
</evidence>
<reference evidence="3" key="3">
    <citation type="submission" date="2015-02" db="EMBL/GenBank/DDBJ databases">
        <title>Evolutionary Origins and Diversification of the Mycorrhizal Mutualists.</title>
        <authorList>
            <consortium name="DOE Joint Genome Institute"/>
            <consortium name="Mycorrhizal Genomics Consortium"/>
            <person name="Kohler A."/>
            <person name="Kuo A."/>
            <person name="Nagy L.G."/>
            <person name="Floudas D."/>
            <person name="Copeland A."/>
            <person name="Barry K.W."/>
            <person name="Cichocki N."/>
            <person name="Veneault-Fourrey C."/>
            <person name="LaButti K."/>
            <person name="Lindquist E.A."/>
            <person name="Lipzen A."/>
            <person name="Lundell T."/>
            <person name="Morin E."/>
            <person name="Murat C."/>
            <person name="Riley R."/>
            <person name="Ohm R."/>
            <person name="Sun H."/>
            <person name="Tunlid A."/>
            <person name="Henrissat B."/>
            <person name="Grigoriev I.V."/>
            <person name="Hibbett D.S."/>
            <person name="Martin F."/>
        </authorList>
    </citation>
    <scope>NUCLEOTIDE SEQUENCE</scope>
    <source>
        <strain evidence="3 4">ATCC 200175</strain>
    </source>
</reference>
<evidence type="ECO:0000313" key="2">
    <source>
        <dbReference type="EMBL" id="KIJ05369.1"/>
    </source>
</evidence>
<evidence type="ECO:0000313" key="4">
    <source>
        <dbReference type="Proteomes" id="UP000053647"/>
    </source>
</evidence>
<proteinExistence type="predicted"/>
<accession>A0A0C9TBP3</accession>
<feature type="non-terminal residue" evidence="3">
    <location>
        <position position="1"/>
    </location>
</feature>
<sequence length="71" mass="7677">SVPLQQLPAPQSLDDPSVPNVPIGAEAPVKLDNLGPMVVNSDGTLSRIANWENMTEGERERTTRVVAARNR</sequence>
<dbReference type="PANTHER" id="PTHR39474:SF1">
    <property type="entry name" value="FUNGAL SPECIFIC TRANSCRIPTION FACTOR"/>
    <property type="match status" value="1"/>
</dbReference>
<dbReference type="HOGENOM" id="CLU_093522_4_0_1"/>
<feature type="region of interest" description="Disordered" evidence="1">
    <location>
        <begin position="1"/>
        <end position="20"/>
    </location>
</feature>
<organism evidence="3 4">
    <name type="scientific">Paxillus involutus ATCC 200175</name>
    <dbReference type="NCBI Taxonomy" id="664439"/>
    <lineage>
        <taxon>Eukaryota</taxon>
        <taxon>Fungi</taxon>
        <taxon>Dikarya</taxon>
        <taxon>Basidiomycota</taxon>
        <taxon>Agaricomycotina</taxon>
        <taxon>Agaricomycetes</taxon>
        <taxon>Agaricomycetidae</taxon>
        <taxon>Boletales</taxon>
        <taxon>Paxilineae</taxon>
        <taxon>Paxillaceae</taxon>
        <taxon>Paxillus</taxon>
    </lineage>
</organism>
<dbReference type="PANTHER" id="PTHR39474">
    <property type="entry name" value="UNNAMED PRODUCT"/>
    <property type="match status" value="1"/>
</dbReference>
<protein>
    <submittedName>
        <fullName evidence="3">Uncharacterized protein</fullName>
    </submittedName>
</protein>
<dbReference type="EMBL" id="KN820846">
    <property type="protein sequence ID" value="KIJ05617.1"/>
    <property type="molecule type" value="Genomic_DNA"/>
</dbReference>